<protein>
    <recommendedName>
        <fullName evidence="5">Secreted protein</fullName>
    </recommendedName>
</protein>
<evidence type="ECO:0000256" key="1">
    <source>
        <dbReference type="SAM" id="MobiDB-lite"/>
    </source>
</evidence>
<keyword evidence="2" id="KW-0732">Signal</keyword>
<dbReference type="Proteomes" id="UP000503117">
    <property type="component" value="Chromosome"/>
</dbReference>
<dbReference type="EMBL" id="CP051684">
    <property type="protein sequence ID" value="QJD89640.1"/>
    <property type="molecule type" value="Genomic_DNA"/>
</dbReference>
<sequence length="78" mass="7866">MTSSALPRWLMLLCLSACAPAKQEAAPPVSAASNGSNGSNARTACGAAPAATTTATSKVRHIPDENDPCAESRGLPSR</sequence>
<gene>
    <name evidence="3" type="ORF">HH213_05695</name>
</gene>
<accession>A0ABX6M660</accession>
<keyword evidence="4" id="KW-1185">Reference proteome</keyword>
<reference evidence="3 4" key="1">
    <citation type="submission" date="2020-04" db="EMBL/GenBank/DDBJ databases">
        <title>Genome sequencing of novel species.</title>
        <authorList>
            <person name="Heo J."/>
            <person name="Kim S.-J."/>
            <person name="Kim J.-S."/>
            <person name="Hong S.-B."/>
            <person name="Kwon S.-W."/>
        </authorList>
    </citation>
    <scope>NUCLEOTIDE SEQUENCE [LARGE SCALE GENOMIC DNA]</scope>
    <source>
        <strain evidence="3 4">AF9R3</strain>
    </source>
</reference>
<name>A0ABX6M660_9BURK</name>
<feature type="region of interest" description="Disordered" evidence="1">
    <location>
        <begin position="25"/>
        <end position="78"/>
    </location>
</feature>
<organism evidence="3 4">
    <name type="scientific">Duganella dendranthematis</name>
    <dbReference type="NCBI Taxonomy" id="2728021"/>
    <lineage>
        <taxon>Bacteria</taxon>
        <taxon>Pseudomonadati</taxon>
        <taxon>Pseudomonadota</taxon>
        <taxon>Betaproteobacteria</taxon>
        <taxon>Burkholderiales</taxon>
        <taxon>Oxalobacteraceae</taxon>
        <taxon>Telluria group</taxon>
        <taxon>Duganella</taxon>
    </lineage>
</organism>
<dbReference type="RefSeq" id="WP_169111333.1">
    <property type="nucleotide sequence ID" value="NZ_CP051684.1"/>
</dbReference>
<evidence type="ECO:0008006" key="5">
    <source>
        <dbReference type="Google" id="ProtNLM"/>
    </source>
</evidence>
<evidence type="ECO:0000256" key="2">
    <source>
        <dbReference type="SAM" id="SignalP"/>
    </source>
</evidence>
<proteinExistence type="predicted"/>
<feature type="signal peptide" evidence="2">
    <location>
        <begin position="1"/>
        <end position="19"/>
    </location>
</feature>
<evidence type="ECO:0000313" key="3">
    <source>
        <dbReference type="EMBL" id="QJD89640.1"/>
    </source>
</evidence>
<feature type="chain" id="PRO_5046169432" description="Secreted protein" evidence="2">
    <location>
        <begin position="20"/>
        <end position="78"/>
    </location>
</feature>
<feature type="compositionally biased region" description="Low complexity" evidence="1">
    <location>
        <begin position="30"/>
        <end position="56"/>
    </location>
</feature>
<evidence type="ECO:0000313" key="4">
    <source>
        <dbReference type="Proteomes" id="UP000503117"/>
    </source>
</evidence>